<evidence type="ECO:0000313" key="4">
    <source>
        <dbReference type="EMBL" id="SNT68170.1"/>
    </source>
</evidence>
<dbReference type="Pfam" id="PF00483">
    <property type="entry name" value="NTP_transferase"/>
    <property type="match status" value="1"/>
</dbReference>
<dbReference type="CDD" id="cd06422">
    <property type="entry name" value="NTP_transferase_like_1"/>
    <property type="match status" value="1"/>
</dbReference>
<name>A0A239PKT5_9PROT</name>
<protein>
    <submittedName>
        <fullName evidence="4">MurNAc alpha-1-phosphate uridylyltransferase</fullName>
    </submittedName>
</protein>
<evidence type="ECO:0000256" key="2">
    <source>
        <dbReference type="ARBA" id="ARBA00022695"/>
    </source>
</evidence>
<evidence type="ECO:0000256" key="1">
    <source>
        <dbReference type="ARBA" id="ARBA00022679"/>
    </source>
</evidence>
<feature type="domain" description="Nucleotidyl transferase" evidence="3">
    <location>
        <begin position="8"/>
        <end position="150"/>
    </location>
</feature>
<proteinExistence type="predicted"/>
<reference evidence="4 5" key="1">
    <citation type="submission" date="2017-07" db="EMBL/GenBank/DDBJ databases">
        <authorList>
            <person name="Sun Z.S."/>
            <person name="Albrecht U."/>
            <person name="Echele G."/>
            <person name="Lee C.C."/>
        </authorList>
    </citation>
    <scope>NUCLEOTIDE SEQUENCE [LARGE SCALE GENOMIC DNA]</scope>
    <source>
        <strain evidence="4 5">CGMCC 1.12710</strain>
    </source>
</reference>
<evidence type="ECO:0000259" key="3">
    <source>
        <dbReference type="Pfam" id="PF00483"/>
    </source>
</evidence>
<dbReference type="InterPro" id="IPR029044">
    <property type="entry name" value="Nucleotide-diphossugar_trans"/>
</dbReference>
<keyword evidence="5" id="KW-1185">Reference proteome</keyword>
<dbReference type="Proteomes" id="UP000198346">
    <property type="component" value="Unassembled WGS sequence"/>
</dbReference>
<gene>
    <name evidence="4" type="ORF">SAMN06297382_0666</name>
</gene>
<keyword evidence="2 4" id="KW-0548">Nucleotidyltransferase</keyword>
<dbReference type="OrthoDB" id="9788272at2"/>
<dbReference type="PANTHER" id="PTHR43584:SF8">
    <property type="entry name" value="N-ACETYLMURAMATE ALPHA-1-PHOSPHATE URIDYLYLTRANSFERASE"/>
    <property type="match status" value="1"/>
</dbReference>
<organism evidence="4 5">
    <name type="scientific">Amphiplicatus metriothermophilus</name>
    <dbReference type="NCBI Taxonomy" id="1519374"/>
    <lineage>
        <taxon>Bacteria</taxon>
        <taxon>Pseudomonadati</taxon>
        <taxon>Pseudomonadota</taxon>
        <taxon>Alphaproteobacteria</taxon>
        <taxon>Parvularculales</taxon>
        <taxon>Parvularculaceae</taxon>
        <taxon>Amphiplicatus</taxon>
    </lineage>
</organism>
<dbReference type="RefSeq" id="WP_089411138.1">
    <property type="nucleotide sequence ID" value="NZ_FZQA01000001.1"/>
</dbReference>
<evidence type="ECO:0000313" key="5">
    <source>
        <dbReference type="Proteomes" id="UP000198346"/>
    </source>
</evidence>
<dbReference type="GO" id="GO:0016779">
    <property type="term" value="F:nucleotidyltransferase activity"/>
    <property type="evidence" value="ECO:0007669"/>
    <property type="project" value="UniProtKB-KW"/>
</dbReference>
<dbReference type="EMBL" id="FZQA01000001">
    <property type="protein sequence ID" value="SNT68170.1"/>
    <property type="molecule type" value="Genomic_DNA"/>
</dbReference>
<dbReference type="InterPro" id="IPR050065">
    <property type="entry name" value="GlmU-like"/>
</dbReference>
<accession>A0A239PKT5</accession>
<dbReference type="AlphaFoldDB" id="A0A239PKT5"/>
<keyword evidence="1 4" id="KW-0808">Transferase</keyword>
<dbReference type="PANTHER" id="PTHR43584">
    <property type="entry name" value="NUCLEOTIDYL TRANSFERASE"/>
    <property type="match status" value="1"/>
</dbReference>
<dbReference type="Gene3D" id="3.90.550.10">
    <property type="entry name" value="Spore Coat Polysaccharide Biosynthesis Protein SpsA, Chain A"/>
    <property type="match status" value="1"/>
</dbReference>
<dbReference type="InterPro" id="IPR005835">
    <property type="entry name" value="NTP_transferase_dom"/>
</dbReference>
<sequence>MSRTPKRAMVLAAGLGVRMRPLTDEMPKPLVPVAGKALIDYALDRFAGAGVETAVVNAHHFADMLEAHLADRRAPRIVVSDERARLMETGGGLMQARALLGEGPVFCTNTDAILIDAPGSEACARLADAWDPARMDALLLLAPIEAASGYDGAGDFDLGADGGLAWRSGPRAPYVYTGLQIISLNLLDSAPEGPFSMRALWEKAAAAGRLRGVVHRGAWMHVGDPAGLAAAERRLAAIGAAAP</sequence>
<dbReference type="SUPFAM" id="SSF53448">
    <property type="entry name" value="Nucleotide-diphospho-sugar transferases"/>
    <property type="match status" value="1"/>
</dbReference>